<accession>A0ABU2H3D4</accession>
<protein>
    <submittedName>
        <fullName evidence="4">FHA domain-containing protein</fullName>
    </submittedName>
</protein>
<dbReference type="Pfam" id="PF00498">
    <property type="entry name" value="FHA"/>
    <property type="match status" value="1"/>
</dbReference>
<organism evidence="4 5">
    <name type="scientific">Lipingzhangella rawalii</name>
    <dbReference type="NCBI Taxonomy" id="2055835"/>
    <lineage>
        <taxon>Bacteria</taxon>
        <taxon>Bacillati</taxon>
        <taxon>Actinomycetota</taxon>
        <taxon>Actinomycetes</taxon>
        <taxon>Streptosporangiales</taxon>
        <taxon>Nocardiopsidaceae</taxon>
        <taxon>Lipingzhangella</taxon>
    </lineage>
</organism>
<reference evidence="5" key="1">
    <citation type="submission" date="2023-07" db="EMBL/GenBank/DDBJ databases">
        <title>Novel species in the genus Lipingzhangella isolated from Sambhar Salt Lake.</title>
        <authorList>
            <person name="Jiya N."/>
            <person name="Kajale S."/>
            <person name="Sharma A."/>
        </authorList>
    </citation>
    <scope>NUCLEOTIDE SEQUENCE [LARGE SCALE GENOMIC DNA]</scope>
    <source>
        <strain evidence="5">LS1_29</strain>
    </source>
</reference>
<evidence type="ECO:0000259" key="3">
    <source>
        <dbReference type="PROSITE" id="PS50006"/>
    </source>
</evidence>
<feature type="compositionally biased region" description="Polar residues" evidence="2">
    <location>
        <begin position="38"/>
        <end position="63"/>
    </location>
</feature>
<evidence type="ECO:0000256" key="2">
    <source>
        <dbReference type="SAM" id="MobiDB-lite"/>
    </source>
</evidence>
<dbReference type="Gene3D" id="2.60.200.20">
    <property type="match status" value="1"/>
</dbReference>
<dbReference type="RefSeq" id="WP_310910645.1">
    <property type="nucleotide sequence ID" value="NZ_JAVLVT010000001.1"/>
</dbReference>
<dbReference type="InterPro" id="IPR000253">
    <property type="entry name" value="FHA_dom"/>
</dbReference>
<feature type="domain" description="FHA" evidence="3">
    <location>
        <begin position="103"/>
        <end position="156"/>
    </location>
</feature>
<dbReference type="Proteomes" id="UP001250214">
    <property type="component" value="Unassembled WGS sequence"/>
</dbReference>
<dbReference type="EMBL" id="JAVLVT010000001">
    <property type="protein sequence ID" value="MDS1269134.1"/>
    <property type="molecule type" value="Genomic_DNA"/>
</dbReference>
<gene>
    <name evidence="4" type="ORF">RIF23_02355</name>
</gene>
<comment type="caution">
    <text evidence="4">The sequence shown here is derived from an EMBL/GenBank/DDBJ whole genome shotgun (WGS) entry which is preliminary data.</text>
</comment>
<dbReference type="InterPro" id="IPR008984">
    <property type="entry name" value="SMAD_FHA_dom_sf"/>
</dbReference>
<keyword evidence="5" id="KW-1185">Reference proteome</keyword>
<dbReference type="PROSITE" id="PS50006">
    <property type="entry name" value="FHA_DOMAIN"/>
    <property type="match status" value="1"/>
</dbReference>
<dbReference type="SUPFAM" id="SSF49879">
    <property type="entry name" value="SMAD/FHA domain"/>
    <property type="match status" value="1"/>
</dbReference>
<evidence type="ECO:0000256" key="1">
    <source>
        <dbReference type="ARBA" id="ARBA00022553"/>
    </source>
</evidence>
<proteinExistence type="predicted"/>
<keyword evidence="1" id="KW-0597">Phosphoprotein</keyword>
<sequence>MASLVYRCRLNPQGCPTQQVPGYCDHHPWIELVAAEPSTNTRSQPNTDASPHPTPSGQDSDTAGPSPDPARRHPGTETAPQRPLWGVSIPGLDVTVPIPADGLEVGRDCPRFATVPGMQHLDQVSRTHARLTWKDTTLYLEDLGSTNGTFVDEHPIHTAVAVTPHNRLRLAEDVDIRVVELDEELEEL</sequence>
<name>A0ABU2H3D4_9ACTN</name>
<evidence type="ECO:0000313" key="5">
    <source>
        <dbReference type="Proteomes" id="UP001250214"/>
    </source>
</evidence>
<feature type="region of interest" description="Disordered" evidence="2">
    <location>
        <begin position="38"/>
        <end position="88"/>
    </location>
</feature>
<dbReference type="CDD" id="cd00060">
    <property type="entry name" value="FHA"/>
    <property type="match status" value="1"/>
</dbReference>
<dbReference type="SMART" id="SM00240">
    <property type="entry name" value="FHA"/>
    <property type="match status" value="1"/>
</dbReference>
<evidence type="ECO:0000313" key="4">
    <source>
        <dbReference type="EMBL" id="MDS1269134.1"/>
    </source>
</evidence>